<dbReference type="FunFam" id="1.20.1050.10:FF:000007">
    <property type="entry name" value="Glutathione S-transferase 1-1"/>
    <property type="match status" value="1"/>
</dbReference>
<dbReference type="SFLD" id="SFLDG00358">
    <property type="entry name" value="Main_(cytGST)"/>
    <property type="match status" value="1"/>
</dbReference>
<keyword evidence="4" id="KW-0808">Transferase</keyword>
<dbReference type="SUPFAM" id="SSF52833">
    <property type="entry name" value="Thioredoxin-like"/>
    <property type="match status" value="1"/>
</dbReference>
<feature type="domain" description="GST C-terminal" evidence="3">
    <location>
        <begin position="89"/>
        <end position="215"/>
    </location>
</feature>
<reference evidence="4" key="1">
    <citation type="submission" date="2016-07" db="EMBL/GenBank/DDBJ databases">
        <title>Identification and Characterization of Antennal Glutathione S-transferase Genes from Codling Moth Cydia pomonella.</title>
        <authorList>
            <person name="Huang X."/>
            <person name="Liu L."/>
            <person name="Feng J."/>
        </authorList>
    </citation>
    <scope>NUCLEOTIDE SEQUENCE</scope>
</reference>
<dbReference type="PANTHER" id="PTHR43969:SF8">
    <property type="entry name" value="GLUTATHIONE S TRANSFERASE E13, ISOFORM A-RELATED"/>
    <property type="match status" value="1"/>
</dbReference>
<dbReference type="GO" id="GO:0004364">
    <property type="term" value="F:glutathione transferase activity"/>
    <property type="evidence" value="ECO:0007669"/>
    <property type="project" value="TreeGrafter"/>
</dbReference>
<dbReference type="GeneID" id="133532553"/>
<evidence type="ECO:0000256" key="1">
    <source>
        <dbReference type="ARBA" id="ARBA00011738"/>
    </source>
</evidence>
<protein>
    <submittedName>
        <fullName evidence="4">Glutathione S-transferase epsilon-1</fullName>
    </submittedName>
</protein>
<dbReference type="Pfam" id="PF13417">
    <property type="entry name" value="GST_N_3"/>
    <property type="match status" value="1"/>
</dbReference>
<evidence type="ECO:0000313" key="4">
    <source>
        <dbReference type="EMBL" id="ARM39002.1"/>
    </source>
</evidence>
<dbReference type="InterPro" id="IPR036282">
    <property type="entry name" value="Glutathione-S-Trfase_C_sf"/>
</dbReference>
<dbReference type="SFLD" id="SFLDG01153">
    <property type="entry name" value="Main.4:_Theta-like"/>
    <property type="match status" value="1"/>
</dbReference>
<accession>A0A1W6I4K4</accession>
<dbReference type="SFLD" id="SFLDS00019">
    <property type="entry name" value="Glutathione_Transferase_(cytos"/>
    <property type="match status" value="1"/>
</dbReference>
<dbReference type="Gene3D" id="1.20.1050.10">
    <property type="match status" value="1"/>
</dbReference>
<dbReference type="InterPro" id="IPR004046">
    <property type="entry name" value="GST_C"/>
</dbReference>
<dbReference type="PANTHER" id="PTHR43969">
    <property type="entry name" value="GLUTATHIONE S TRANSFERASE D10, ISOFORM A-RELATED"/>
    <property type="match status" value="1"/>
</dbReference>
<dbReference type="Pfam" id="PF00043">
    <property type="entry name" value="GST_C"/>
    <property type="match status" value="1"/>
</dbReference>
<dbReference type="SUPFAM" id="SSF47616">
    <property type="entry name" value="GST C-terminal domain-like"/>
    <property type="match status" value="1"/>
</dbReference>
<dbReference type="CDD" id="cd03045">
    <property type="entry name" value="GST_N_Delta_Epsilon"/>
    <property type="match status" value="1"/>
</dbReference>
<evidence type="ECO:0000259" key="2">
    <source>
        <dbReference type="PROSITE" id="PS50404"/>
    </source>
</evidence>
<sequence>MVLTLYKLDASPPVRAVKMVIAAINLPDVEYVDVNLLQGDHLKEDYIKINPQHTVPTLADDDFVIWDSHVIATYLINMYADNDSLYPSDPKTRALIDQRMHFDCSILFPPIREAVGPVIFGNDKAFQPEVLHKIQSGYEFTEKFLTGEWLAGDDLSVADICCVATISTSNEILPIDETLFPKLAEWMKRCSELEIYKNENEPGLNIFSQILKSKLA</sequence>
<name>A0A1W6I4K4_CYDPO</name>
<dbReference type="PROSITE" id="PS50404">
    <property type="entry name" value="GST_NTER"/>
    <property type="match status" value="1"/>
</dbReference>
<dbReference type="AlphaFoldDB" id="A0A1W6I4K4"/>
<dbReference type="GO" id="GO:0006749">
    <property type="term" value="P:glutathione metabolic process"/>
    <property type="evidence" value="ECO:0007669"/>
    <property type="project" value="TreeGrafter"/>
</dbReference>
<dbReference type="InterPro" id="IPR004045">
    <property type="entry name" value="Glutathione_S-Trfase_N"/>
</dbReference>
<feature type="domain" description="GST N-terminal" evidence="2">
    <location>
        <begin position="1"/>
        <end position="83"/>
    </location>
</feature>
<dbReference type="InterPro" id="IPR010987">
    <property type="entry name" value="Glutathione-S-Trfase_C-like"/>
</dbReference>
<dbReference type="InterPro" id="IPR036249">
    <property type="entry name" value="Thioredoxin-like_sf"/>
</dbReference>
<dbReference type="Gene3D" id="3.40.30.10">
    <property type="entry name" value="Glutaredoxin"/>
    <property type="match status" value="1"/>
</dbReference>
<dbReference type="PROSITE" id="PS50405">
    <property type="entry name" value="GST_CTER"/>
    <property type="match status" value="1"/>
</dbReference>
<organism evidence="4">
    <name type="scientific">Cydia pomonella</name>
    <name type="common">Codling moth</name>
    <dbReference type="NCBI Taxonomy" id="82600"/>
    <lineage>
        <taxon>Eukaryota</taxon>
        <taxon>Metazoa</taxon>
        <taxon>Ecdysozoa</taxon>
        <taxon>Arthropoda</taxon>
        <taxon>Hexapoda</taxon>
        <taxon>Insecta</taxon>
        <taxon>Pterygota</taxon>
        <taxon>Neoptera</taxon>
        <taxon>Endopterygota</taxon>
        <taxon>Lepidoptera</taxon>
        <taxon>Glossata</taxon>
        <taxon>Ditrysia</taxon>
        <taxon>Tortricoidea</taxon>
        <taxon>Tortricidae</taxon>
        <taxon>Olethreutinae</taxon>
        <taxon>Grapholitini</taxon>
        <taxon>Cydia</taxon>
    </lineage>
</organism>
<dbReference type="InterPro" id="IPR040079">
    <property type="entry name" value="Glutathione_S-Trfase"/>
</dbReference>
<evidence type="ECO:0000259" key="3">
    <source>
        <dbReference type="PROSITE" id="PS50405"/>
    </source>
</evidence>
<dbReference type="EMBL" id="KX500032">
    <property type="protein sequence ID" value="ARM39002.1"/>
    <property type="molecule type" value="mRNA"/>
</dbReference>
<proteinExistence type="evidence at transcript level"/>
<dbReference type="RefSeq" id="XP_061727268.1">
    <property type="nucleotide sequence ID" value="XM_061871284.1"/>
</dbReference>
<comment type="subunit">
    <text evidence="1">Homodimer.</text>
</comment>
<dbReference type="CDD" id="cd03177">
    <property type="entry name" value="GST_C_Delta_Epsilon"/>
    <property type="match status" value="1"/>
</dbReference>
<dbReference type="FunFam" id="3.40.30.10:FF:000034">
    <property type="entry name" value="glutathione S-transferase 1"/>
    <property type="match status" value="1"/>
</dbReference>